<feature type="active site" description="Charge relay system" evidence="5">
    <location>
        <position position="159"/>
    </location>
</feature>
<dbReference type="GO" id="GO:0004252">
    <property type="term" value="F:serine-type endopeptidase activity"/>
    <property type="evidence" value="ECO:0007669"/>
    <property type="project" value="UniProtKB-UniRule"/>
</dbReference>
<dbReference type="SUPFAM" id="SSF52743">
    <property type="entry name" value="Subtilisin-like"/>
    <property type="match status" value="1"/>
</dbReference>
<evidence type="ECO:0000313" key="8">
    <source>
        <dbReference type="EMBL" id="MBB5364960.1"/>
    </source>
</evidence>
<evidence type="ECO:0000256" key="1">
    <source>
        <dbReference type="ARBA" id="ARBA00011073"/>
    </source>
</evidence>
<dbReference type="RefSeq" id="WP_184136029.1">
    <property type="nucleotide sequence ID" value="NZ_JACHFL010000014.1"/>
</dbReference>
<protein>
    <submittedName>
        <fullName evidence="8">Subtilisin family serine protease</fullName>
    </submittedName>
</protein>
<keyword evidence="4 5" id="KW-0720">Serine protease</keyword>
<proteinExistence type="inferred from homology"/>
<gene>
    <name evidence="8" type="ORF">HNQ08_004077</name>
</gene>
<accession>A0A7W8JXU9</accession>
<dbReference type="Gene3D" id="3.40.50.200">
    <property type="entry name" value="Peptidase S8/S53 domain"/>
    <property type="match status" value="1"/>
</dbReference>
<comment type="caution">
    <text evidence="8">The sequence shown here is derived from an EMBL/GenBank/DDBJ whole genome shotgun (WGS) entry which is preliminary data.</text>
</comment>
<dbReference type="PANTHER" id="PTHR43806">
    <property type="entry name" value="PEPTIDASE S8"/>
    <property type="match status" value="1"/>
</dbReference>
<feature type="active site" description="Charge relay system" evidence="5">
    <location>
        <position position="310"/>
    </location>
</feature>
<sequence length="377" mass="38565">MKHIRYFLPLLTGALLAACGTTPLSTANPSEHGSTLQAQATETPPVMKLAAATGRIGAWATGRIGAWATSRDASTVPGGALNTFSENIAAWNLIHLSEAQALAPQLGKDVIVAVVDTGLDLSHPVFSNRLTAPGTWYDFVGRDTNPTDVRTATSAMYGHGTAVASLILQVAPGARILPIRALNADGEGTVADLAAGVDWAIQQGAQVINVSAVSSVDSDLSLALARAAAQGIYVTLAVGNEGVQRIAYPARNSTMKNVLGQYAVNAGAVNSDRSLASWSNYGSALELTAPGVALATAVPGGNYALVSGTSFATPVLSGTLALALGESYQKAFRGQLALQLNATATDIKSANLALSNGASDVMGNGVVNAQAFLQKVR</sequence>
<dbReference type="PROSITE" id="PS51257">
    <property type="entry name" value="PROKAR_LIPOPROTEIN"/>
    <property type="match status" value="1"/>
</dbReference>
<evidence type="ECO:0000256" key="6">
    <source>
        <dbReference type="SAM" id="SignalP"/>
    </source>
</evidence>
<evidence type="ECO:0000256" key="3">
    <source>
        <dbReference type="ARBA" id="ARBA00022801"/>
    </source>
</evidence>
<dbReference type="PROSITE" id="PS51892">
    <property type="entry name" value="SUBTILASE"/>
    <property type="match status" value="1"/>
</dbReference>
<dbReference type="Proteomes" id="UP000552709">
    <property type="component" value="Unassembled WGS sequence"/>
</dbReference>
<keyword evidence="9" id="KW-1185">Reference proteome</keyword>
<dbReference type="InterPro" id="IPR000209">
    <property type="entry name" value="Peptidase_S8/S53_dom"/>
</dbReference>
<dbReference type="Pfam" id="PF00082">
    <property type="entry name" value="Peptidase_S8"/>
    <property type="match status" value="1"/>
</dbReference>
<dbReference type="PROSITE" id="PS00136">
    <property type="entry name" value="SUBTILASE_ASP"/>
    <property type="match status" value="1"/>
</dbReference>
<dbReference type="GO" id="GO:0006508">
    <property type="term" value="P:proteolysis"/>
    <property type="evidence" value="ECO:0007669"/>
    <property type="project" value="UniProtKB-KW"/>
</dbReference>
<dbReference type="InterPro" id="IPR050131">
    <property type="entry name" value="Peptidase_S8_subtilisin-like"/>
</dbReference>
<comment type="similarity">
    <text evidence="1 5">Belongs to the peptidase S8 family.</text>
</comment>
<feature type="active site" description="Charge relay system" evidence="5">
    <location>
        <position position="116"/>
    </location>
</feature>
<keyword evidence="2 5" id="KW-0645">Protease</keyword>
<dbReference type="InterPro" id="IPR023827">
    <property type="entry name" value="Peptidase_S8_Asp-AS"/>
</dbReference>
<feature type="signal peptide" evidence="6">
    <location>
        <begin position="1"/>
        <end position="17"/>
    </location>
</feature>
<dbReference type="AlphaFoldDB" id="A0A7W8JXU9"/>
<evidence type="ECO:0000256" key="2">
    <source>
        <dbReference type="ARBA" id="ARBA00022670"/>
    </source>
</evidence>
<name>A0A7W8JXU9_9DEIO</name>
<dbReference type="EMBL" id="JACHFL010000014">
    <property type="protein sequence ID" value="MBB5364960.1"/>
    <property type="molecule type" value="Genomic_DNA"/>
</dbReference>
<evidence type="ECO:0000256" key="4">
    <source>
        <dbReference type="ARBA" id="ARBA00022825"/>
    </source>
</evidence>
<feature type="chain" id="PRO_5031121153" evidence="6">
    <location>
        <begin position="18"/>
        <end position="377"/>
    </location>
</feature>
<feature type="domain" description="Peptidase S8/S53" evidence="7">
    <location>
        <begin position="107"/>
        <end position="346"/>
    </location>
</feature>
<dbReference type="InterPro" id="IPR015500">
    <property type="entry name" value="Peptidase_S8_subtilisin-rel"/>
</dbReference>
<dbReference type="PANTHER" id="PTHR43806:SF11">
    <property type="entry name" value="CEREVISIN-RELATED"/>
    <property type="match status" value="1"/>
</dbReference>
<keyword evidence="3 5" id="KW-0378">Hydrolase</keyword>
<evidence type="ECO:0000259" key="7">
    <source>
        <dbReference type="Pfam" id="PF00082"/>
    </source>
</evidence>
<reference evidence="8 9" key="1">
    <citation type="submission" date="2020-08" db="EMBL/GenBank/DDBJ databases">
        <title>Genomic Encyclopedia of Type Strains, Phase IV (KMG-IV): sequencing the most valuable type-strain genomes for metagenomic binning, comparative biology and taxonomic classification.</title>
        <authorList>
            <person name="Goeker M."/>
        </authorList>
    </citation>
    <scope>NUCLEOTIDE SEQUENCE [LARGE SCALE GENOMIC DNA]</scope>
    <source>
        <strain evidence="8 9">DSM 27939</strain>
    </source>
</reference>
<evidence type="ECO:0000313" key="9">
    <source>
        <dbReference type="Proteomes" id="UP000552709"/>
    </source>
</evidence>
<keyword evidence="6" id="KW-0732">Signal</keyword>
<evidence type="ECO:0000256" key="5">
    <source>
        <dbReference type="PROSITE-ProRule" id="PRU01240"/>
    </source>
</evidence>
<dbReference type="PRINTS" id="PR00723">
    <property type="entry name" value="SUBTILISIN"/>
</dbReference>
<dbReference type="InterPro" id="IPR036852">
    <property type="entry name" value="Peptidase_S8/S53_dom_sf"/>
</dbReference>
<organism evidence="8 9">
    <name type="scientific">Deinococcus humi</name>
    <dbReference type="NCBI Taxonomy" id="662880"/>
    <lineage>
        <taxon>Bacteria</taxon>
        <taxon>Thermotogati</taxon>
        <taxon>Deinococcota</taxon>
        <taxon>Deinococci</taxon>
        <taxon>Deinococcales</taxon>
        <taxon>Deinococcaceae</taxon>
        <taxon>Deinococcus</taxon>
    </lineage>
</organism>